<dbReference type="InterPro" id="IPR036322">
    <property type="entry name" value="WD40_repeat_dom_sf"/>
</dbReference>
<protein>
    <recommendedName>
        <fullName evidence="3">Probable cytosolic iron-sulfur protein assembly protein CIAO1 homolog</fullName>
    </recommendedName>
</protein>
<dbReference type="Proteomes" id="UP001175271">
    <property type="component" value="Unassembled WGS sequence"/>
</dbReference>
<dbReference type="CDD" id="cd00200">
    <property type="entry name" value="WD40"/>
    <property type="match status" value="1"/>
</dbReference>
<evidence type="ECO:0000256" key="4">
    <source>
        <dbReference type="PROSITE-ProRule" id="PRU00221"/>
    </source>
</evidence>
<evidence type="ECO:0000256" key="2">
    <source>
        <dbReference type="ARBA" id="ARBA00022737"/>
    </source>
</evidence>
<keyword evidence="1 4" id="KW-0853">WD repeat</keyword>
<dbReference type="InterPro" id="IPR028608">
    <property type="entry name" value="CIAO1/Cia1"/>
</dbReference>
<sequence length="330" mass="37602">MAALKQLERLEHSGAVGAERTWCVRWNRNGVLLASCGENKSIRIWRRNADSGGFEPLSVLKGDHERAVRYLDFSPCGNYLASVGFDAVIIIYQFENGDFEEVTRMEGHENEVKCCMFSPSGRYLASCSRDKSVWFWQMDEDEDFQVCSILQPHTGDVKFVTWHPTEEVLVSCSYDCSLKFYRFDGEDWVTQQRIENAHESTVWSASFNSDGNYLATAGADHRVNIWKRVYDDSTTSVACSSWKKLIGYEIDNCIWPLYTISWNQYIDIIAVAGGDFRIRLLQFDRSSETITELLSLMAEDEVNSVSWNPEDPAILAAATDDGFVTVYELV</sequence>
<feature type="repeat" description="WD" evidence="4">
    <location>
        <begin position="105"/>
        <end position="146"/>
    </location>
</feature>
<dbReference type="InterPro" id="IPR015943">
    <property type="entry name" value="WD40/YVTN_repeat-like_dom_sf"/>
</dbReference>
<dbReference type="Pfam" id="PF00400">
    <property type="entry name" value="WD40"/>
    <property type="match status" value="6"/>
</dbReference>
<comment type="function">
    <text evidence="3">Essential component of the cytosolic iron-sulfur (Fe/S) protein assembly machinery. Required for the maturation of extramitochondrial Fe/S proteins.</text>
</comment>
<proteinExistence type="inferred from homology"/>
<evidence type="ECO:0000313" key="6">
    <source>
        <dbReference type="Proteomes" id="UP001175271"/>
    </source>
</evidence>
<dbReference type="GO" id="GO:0097361">
    <property type="term" value="C:cytosolic [4Fe-4S] assembly targeting complex"/>
    <property type="evidence" value="ECO:0007669"/>
    <property type="project" value="InterPro"/>
</dbReference>
<dbReference type="PANTHER" id="PTHR19920:SF0">
    <property type="entry name" value="CYTOSOLIC IRON-SULFUR PROTEIN ASSEMBLY PROTEIN CIAO1-RELATED"/>
    <property type="match status" value="1"/>
</dbReference>
<dbReference type="AlphaFoldDB" id="A0AA39M9U4"/>
<evidence type="ECO:0000313" key="5">
    <source>
        <dbReference type="EMBL" id="KAK0426033.1"/>
    </source>
</evidence>
<dbReference type="Gene3D" id="2.130.10.10">
    <property type="entry name" value="YVTN repeat-like/Quinoprotein amine dehydrogenase"/>
    <property type="match status" value="1"/>
</dbReference>
<dbReference type="HAMAP" id="MF_03037">
    <property type="entry name" value="ciao1"/>
    <property type="match status" value="1"/>
</dbReference>
<comment type="caution">
    <text evidence="5">The sequence shown here is derived from an EMBL/GenBank/DDBJ whole genome shotgun (WGS) entry which is preliminary data.</text>
</comment>
<evidence type="ECO:0000256" key="3">
    <source>
        <dbReference type="HAMAP-Rule" id="MF_03037"/>
    </source>
</evidence>
<dbReference type="SMART" id="SM00320">
    <property type="entry name" value="WD40"/>
    <property type="match status" value="7"/>
</dbReference>
<name>A0AA39M9U4_9BILA</name>
<dbReference type="InterPro" id="IPR001680">
    <property type="entry name" value="WD40_rpt"/>
</dbReference>
<dbReference type="PROSITE" id="PS50082">
    <property type="entry name" value="WD_REPEATS_2"/>
    <property type="match status" value="3"/>
</dbReference>
<accession>A0AA39M9U4</accession>
<dbReference type="GO" id="GO:0016226">
    <property type="term" value="P:iron-sulfur cluster assembly"/>
    <property type="evidence" value="ECO:0007669"/>
    <property type="project" value="UniProtKB-UniRule"/>
</dbReference>
<dbReference type="PANTHER" id="PTHR19920">
    <property type="entry name" value="WD40 PROTEIN CIAO1"/>
    <property type="match status" value="1"/>
</dbReference>
<dbReference type="PROSITE" id="PS50294">
    <property type="entry name" value="WD_REPEATS_REGION"/>
    <property type="match status" value="2"/>
</dbReference>
<keyword evidence="6" id="KW-1185">Reference proteome</keyword>
<evidence type="ECO:0000256" key="1">
    <source>
        <dbReference type="ARBA" id="ARBA00022574"/>
    </source>
</evidence>
<dbReference type="EMBL" id="JAUCMV010000001">
    <property type="protein sequence ID" value="KAK0426033.1"/>
    <property type="molecule type" value="Genomic_DNA"/>
</dbReference>
<keyword evidence="2" id="KW-0677">Repeat</keyword>
<dbReference type="SUPFAM" id="SSF50978">
    <property type="entry name" value="WD40 repeat-like"/>
    <property type="match status" value="1"/>
</dbReference>
<feature type="repeat" description="WD" evidence="4">
    <location>
        <begin position="150"/>
        <end position="191"/>
    </location>
</feature>
<gene>
    <name evidence="5" type="ORF">QR680_009512</name>
</gene>
<comment type="similarity">
    <text evidence="3">Belongs to the WD repeat CIA1 family.</text>
</comment>
<organism evidence="5 6">
    <name type="scientific">Steinernema hermaphroditum</name>
    <dbReference type="NCBI Taxonomy" id="289476"/>
    <lineage>
        <taxon>Eukaryota</taxon>
        <taxon>Metazoa</taxon>
        <taxon>Ecdysozoa</taxon>
        <taxon>Nematoda</taxon>
        <taxon>Chromadorea</taxon>
        <taxon>Rhabditida</taxon>
        <taxon>Tylenchina</taxon>
        <taxon>Panagrolaimomorpha</taxon>
        <taxon>Strongyloidoidea</taxon>
        <taxon>Steinernematidae</taxon>
        <taxon>Steinernema</taxon>
    </lineage>
</organism>
<feature type="repeat" description="WD" evidence="4">
    <location>
        <begin position="195"/>
        <end position="227"/>
    </location>
</feature>
<reference evidence="5" key="1">
    <citation type="submission" date="2023-06" db="EMBL/GenBank/DDBJ databases">
        <title>Genomic analysis of the entomopathogenic nematode Steinernema hermaphroditum.</title>
        <authorList>
            <person name="Schwarz E.M."/>
            <person name="Heppert J.K."/>
            <person name="Baniya A."/>
            <person name="Schwartz H.T."/>
            <person name="Tan C.-H."/>
            <person name="Antoshechkin I."/>
            <person name="Sternberg P.W."/>
            <person name="Goodrich-Blair H."/>
            <person name="Dillman A.R."/>
        </authorList>
    </citation>
    <scope>NUCLEOTIDE SEQUENCE</scope>
    <source>
        <strain evidence="5">PS9179</strain>
        <tissue evidence="5">Whole animal</tissue>
    </source>
</reference>